<gene>
    <name evidence="5" type="ORF">R77569_03923</name>
</gene>
<dbReference type="Proteomes" id="UP001190452">
    <property type="component" value="Unassembled WGS sequence"/>
</dbReference>
<evidence type="ECO:0000259" key="3">
    <source>
        <dbReference type="Pfam" id="PF00589"/>
    </source>
</evidence>
<dbReference type="Gene3D" id="1.10.150.130">
    <property type="match status" value="1"/>
</dbReference>
<name>A0ABM9KYA4_9RALS</name>
<dbReference type="InterPro" id="IPR011010">
    <property type="entry name" value="DNA_brk_join_enz"/>
</dbReference>
<dbReference type="SUPFAM" id="SSF56349">
    <property type="entry name" value="DNA breaking-rejoining enzymes"/>
    <property type="match status" value="1"/>
</dbReference>
<protein>
    <recommendedName>
        <fullName evidence="7">Tyr recombinase domain-containing protein</fullName>
    </recommendedName>
</protein>
<proteinExistence type="predicted"/>
<dbReference type="InterPro" id="IPR002104">
    <property type="entry name" value="Integrase_catalytic"/>
</dbReference>
<dbReference type="Pfam" id="PF22022">
    <property type="entry name" value="Phage_int_M"/>
    <property type="match status" value="1"/>
</dbReference>
<evidence type="ECO:0000313" key="5">
    <source>
        <dbReference type="EMBL" id="CAJ0888844.1"/>
    </source>
</evidence>
<sequence length="318" mass="34969">MAFGIYMEVSMWNECRAASTQKVSLADRINVSSETVDDLLAKMPTEGFKKSSLYAHRTADKKISAALGKIPCSELKTKDIAALIESIHKEGKHTMSQRVRGRLIKVCKRGIALGWMTFNPAEVTENPKVKVRRSRLTMEAFNAILAKAPEVQPWLANAMLLALVSGQDRSTVARWMRANIEGDVAIVRRTKTEVRIAIPLDLRMDVMGMSLREVIAKCKATGVVSQYLIHHVRNGAKVKRGDPVSIGAVSVAFANARRLAGIPDAGAPTFHEIRSLSKRTYQEQGNVDTKALLGHLTDEAANLYADPRGIAPIKVSIR</sequence>
<comment type="caution">
    <text evidence="5">The sequence shown here is derived from an EMBL/GenBank/DDBJ whole genome shotgun (WGS) entry which is preliminary data.</text>
</comment>
<dbReference type="InterPro" id="IPR053876">
    <property type="entry name" value="Phage_int_M"/>
</dbReference>
<dbReference type="EMBL" id="CAUDKV010000020">
    <property type="protein sequence ID" value="CAJ0888844.1"/>
    <property type="molecule type" value="Genomic_DNA"/>
</dbReference>
<dbReference type="RefSeq" id="WP_316897083.1">
    <property type="nucleotide sequence ID" value="NZ_CAUDKV010000020.1"/>
</dbReference>
<organism evidence="5 6">
    <name type="scientific">Ralstonia mannitolilytica</name>
    <dbReference type="NCBI Taxonomy" id="105219"/>
    <lineage>
        <taxon>Bacteria</taxon>
        <taxon>Pseudomonadati</taxon>
        <taxon>Pseudomonadota</taxon>
        <taxon>Betaproteobacteria</taxon>
        <taxon>Burkholderiales</taxon>
        <taxon>Burkholderiaceae</taxon>
        <taxon>Ralstonia</taxon>
    </lineage>
</organism>
<dbReference type="Pfam" id="PF00589">
    <property type="entry name" value="Phage_integrase"/>
    <property type="match status" value="1"/>
</dbReference>
<evidence type="ECO:0000256" key="1">
    <source>
        <dbReference type="ARBA" id="ARBA00023125"/>
    </source>
</evidence>
<reference evidence="5 6" key="1">
    <citation type="submission" date="2023-07" db="EMBL/GenBank/DDBJ databases">
        <authorList>
            <person name="Peeters C."/>
        </authorList>
    </citation>
    <scope>NUCLEOTIDE SEQUENCE [LARGE SCALE GENOMIC DNA]</scope>
    <source>
        <strain evidence="5 6">R-77569</strain>
    </source>
</reference>
<evidence type="ECO:0000313" key="6">
    <source>
        <dbReference type="Proteomes" id="UP001190452"/>
    </source>
</evidence>
<dbReference type="InterPro" id="IPR013762">
    <property type="entry name" value="Integrase-like_cat_sf"/>
</dbReference>
<keyword evidence="2" id="KW-0233">DNA recombination</keyword>
<feature type="domain" description="Tyr recombinase" evidence="3">
    <location>
        <begin position="135"/>
        <end position="306"/>
    </location>
</feature>
<dbReference type="Gene3D" id="1.10.443.10">
    <property type="entry name" value="Intergrase catalytic core"/>
    <property type="match status" value="1"/>
</dbReference>
<dbReference type="InterPro" id="IPR010998">
    <property type="entry name" value="Integrase_recombinase_N"/>
</dbReference>
<keyword evidence="1" id="KW-0238">DNA-binding</keyword>
<evidence type="ECO:0000259" key="4">
    <source>
        <dbReference type="Pfam" id="PF22022"/>
    </source>
</evidence>
<evidence type="ECO:0008006" key="7">
    <source>
        <dbReference type="Google" id="ProtNLM"/>
    </source>
</evidence>
<keyword evidence="6" id="KW-1185">Reference proteome</keyword>
<feature type="domain" description="Phage integrase central" evidence="4">
    <location>
        <begin position="56"/>
        <end position="122"/>
    </location>
</feature>
<accession>A0ABM9KYA4</accession>
<evidence type="ECO:0000256" key="2">
    <source>
        <dbReference type="ARBA" id="ARBA00023172"/>
    </source>
</evidence>